<dbReference type="GO" id="GO:0005506">
    <property type="term" value="F:iron ion binding"/>
    <property type="evidence" value="ECO:0007669"/>
    <property type="project" value="InterPro"/>
</dbReference>
<dbReference type="Pfam" id="PF00067">
    <property type="entry name" value="p450"/>
    <property type="match status" value="1"/>
</dbReference>
<evidence type="ECO:0000256" key="6">
    <source>
        <dbReference type="PIRSR" id="PIRSR602401-1"/>
    </source>
</evidence>
<keyword evidence="1 6" id="KW-0349">Heme</keyword>
<dbReference type="PANTHER" id="PTHR47947">
    <property type="entry name" value="CYTOCHROME P450 82C3-RELATED"/>
    <property type="match status" value="1"/>
</dbReference>
<accession>A0A6P3ZXW4</accession>
<dbReference type="CDD" id="cd20653">
    <property type="entry name" value="CYP81"/>
    <property type="match status" value="1"/>
</dbReference>
<evidence type="ECO:0000256" key="2">
    <source>
        <dbReference type="ARBA" id="ARBA00022723"/>
    </source>
</evidence>
<dbReference type="Gene3D" id="1.10.630.10">
    <property type="entry name" value="Cytochrome P450"/>
    <property type="match status" value="1"/>
</dbReference>
<keyword evidence="8" id="KW-0732">Signal</keyword>
<dbReference type="RefSeq" id="XP_015884999.2">
    <property type="nucleotide sequence ID" value="XM_016029513.4"/>
</dbReference>
<organism evidence="9 10">
    <name type="scientific">Ziziphus jujuba</name>
    <name type="common">Chinese jujube</name>
    <name type="synonym">Ziziphus sativa</name>
    <dbReference type="NCBI Taxonomy" id="326968"/>
    <lineage>
        <taxon>Eukaryota</taxon>
        <taxon>Viridiplantae</taxon>
        <taxon>Streptophyta</taxon>
        <taxon>Embryophyta</taxon>
        <taxon>Tracheophyta</taxon>
        <taxon>Spermatophyta</taxon>
        <taxon>Magnoliopsida</taxon>
        <taxon>eudicotyledons</taxon>
        <taxon>Gunneridae</taxon>
        <taxon>Pentapetalae</taxon>
        <taxon>rosids</taxon>
        <taxon>fabids</taxon>
        <taxon>Rosales</taxon>
        <taxon>Rhamnaceae</taxon>
        <taxon>Paliureae</taxon>
        <taxon>Ziziphus</taxon>
    </lineage>
</organism>
<dbReference type="InterPro" id="IPR050651">
    <property type="entry name" value="Plant_Cytochrome_P450_Monoox"/>
</dbReference>
<name>A0A6P3ZXW4_ZIZJJ</name>
<dbReference type="KEGG" id="zju:107420524"/>
<proteinExistence type="inferred from homology"/>
<keyword evidence="3 7" id="KW-0560">Oxidoreductase</keyword>
<dbReference type="InParanoid" id="A0A6P3ZXW4"/>
<evidence type="ECO:0000256" key="4">
    <source>
        <dbReference type="ARBA" id="ARBA00023004"/>
    </source>
</evidence>
<feature type="binding site" description="axial binding residue" evidence="6">
    <location>
        <position position="436"/>
    </location>
    <ligand>
        <name>heme</name>
        <dbReference type="ChEBI" id="CHEBI:30413"/>
    </ligand>
    <ligandPart>
        <name>Fe</name>
        <dbReference type="ChEBI" id="CHEBI:18248"/>
    </ligandPart>
</feature>
<keyword evidence="9" id="KW-1185">Reference proteome</keyword>
<dbReference type="InterPro" id="IPR001128">
    <property type="entry name" value="Cyt_P450"/>
</dbReference>
<dbReference type="GeneID" id="107420524"/>
<dbReference type="GO" id="GO:0016705">
    <property type="term" value="F:oxidoreductase activity, acting on paired donors, with incorporation or reduction of molecular oxygen"/>
    <property type="evidence" value="ECO:0007669"/>
    <property type="project" value="InterPro"/>
</dbReference>
<evidence type="ECO:0000256" key="8">
    <source>
        <dbReference type="SAM" id="SignalP"/>
    </source>
</evidence>
<evidence type="ECO:0000256" key="3">
    <source>
        <dbReference type="ARBA" id="ARBA00023002"/>
    </source>
</evidence>
<dbReference type="AlphaFoldDB" id="A0A6P3ZXW4"/>
<evidence type="ECO:0000256" key="5">
    <source>
        <dbReference type="ARBA" id="ARBA00023033"/>
    </source>
</evidence>
<comment type="cofactor">
    <cofactor evidence="6">
        <name>heme</name>
        <dbReference type="ChEBI" id="CHEBI:30413"/>
    </cofactor>
</comment>
<dbReference type="GO" id="GO:0016020">
    <property type="term" value="C:membrane"/>
    <property type="evidence" value="ECO:0007669"/>
    <property type="project" value="UniProtKB-SubCell"/>
</dbReference>
<gene>
    <name evidence="10" type="primary">LOC107420524</name>
</gene>
<protein>
    <submittedName>
        <fullName evidence="10">Cytochrome P450 81Q32</fullName>
    </submittedName>
</protein>
<dbReference type="Proteomes" id="UP001652623">
    <property type="component" value="Chromosome 5"/>
</dbReference>
<keyword evidence="5 7" id="KW-0503">Monooxygenase</keyword>
<dbReference type="SUPFAM" id="SSF48264">
    <property type="entry name" value="Cytochrome P450"/>
    <property type="match status" value="1"/>
</dbReference>
<dbReference type="PANTHER" id="PTHR47947:SF24">
    <property type="entry name" value="ISOFLAVONE 2'-HYDROXYLASE-LIKE"/>
    <property type="match status" value="1"/>
</dbReference>
<evidence type="ECO:0000313" key="10">
    <source>
        <dbReference type="RefSeq" id="XP_015884999.2"/>
    </source>
</evidence>
<dbReference type="InterPro" id="IPR017972">
    <property type="entry name" value="Cyt_P450_CS"/>
</dbReference>
<dbReference type="GO" id="GO:0004497">
    <property type="term" value="F:monooxygenase activity"/>
    <property type="evidence" value="ECO:0007669"/>
    <property type="project" value="UniProtKB-KW"/>
</dbReference>
<keyword evidence="4 6" id="KW-0408">Iron</keyword>
<reference evidence="10" key="1">
    <citation type="submission" date="2025-08" db="UniProtKB">
        <authorList>
            <consortium name="RefSeq"/>
        </authorList>
    </citation>
    <scope>IDENTIFICATION</scope>
    <source>
        <tissue evidence="10">Seedling</tissue>
    </source>
</reference>
<feature type="chain" id="PRO_5045704700" evidence="8">
    <location>
        <begin position="22"/>
        <end position="500"/>
    </location>
</feature>
<comment type="similarity">
    <text evidence="7">Belongs to the cytochrome P450 family.</text>
</comment>
<keyword evidence="2 6" id="KW-0479">Metal-binding</keyword>
<dbReference type="PROSITE" id="PS00086">
    <property type="entry name" value="CYTOCHROME_P450"/>
    <property type="match status" value="1"/>
</dbReference>
<dbReference type="InterPro" id="IPR036396">
    <property type="entry name" value="Cyt_P450_sf"/>
</dbReference>
<feature type="signal peptide" evidence="8">
    <location>
        <begin position="1"/>
        <end position="21"/>
    </location>
</feature>
<dbReference type="GO" id="GO:0020037">
    <property type="term" value="F:heme binding"/>
    <property type="evidence" value="ECO:0007669"/>
    <property type="project" value="InterPro"/>
</dbReference>
<evidence type="ECO:0000256" key="1">
    <source>
        <dbReference type="ARBA" id="ARBA00022617"/>
    </source>
</evidence>
<sequence length="500" mass="57042">MLLHLLLFLALYTIFNHFVNKIRNLPPSPYPALPIVGHLYLFKKPLHRALSKISNRHGPVLLLHFGFRPVVAISSPSAIEECLTRNDAVLANRPRLLPGKHLGYNYTSLAWAPYGDHWRNLRRIASLQILSSSRLQNLSHIRHDEVRSLIRRFLRYENQTVEMKSMFFELTLNVMMRMIAGKRYYGENVAEVEEAKKFQEIVTATFRLGAVTNISDFLPVLKWVGGRSGYENSLIELQKTRDGFMQRLIDEYKEKASRGTVSGDKKKTMIEVLLGLQESEPEYYTDEIIKGIMVVLLAAGTDTSAGTMEWAMSLLLNHPEVLKKAQNEIDQVIGNDRLMDESDLAKLPYLNCVVNETLRMYPAGPLLVPHESSETCVVKGFRIPRGTMVLINIWAVQRDPKIWDEPTKFKPERFKDLEGTRDGFKFMPFGYGRRSCPGENLALRTVGLALGSLIQCFEWERLTQELVDMTEASGLTMPKAHALQAKCRPRPNMINILSQI</sequence>
<dbReference type="PRINTS" id="PR00463">
    <property type="entry name" value="EP450I"/>
</dbReference>
<evidence type="ECO:0000256" key="7">
    <source>
        <dbReference type="RuleBase" id="RU000461"/>
    </source>
</evidence>
<evidence type="ECO:0000313" key="9">
    <source>
        <dbReference type="Proteomes" id="UP001652623"/>
    </source>
</evidence>
<dbReference type="InterPro" id="IPR002401">
    <property type="entry name" value="Cyt_P450_E_grp-I"/>
</dbReference>
<dbReference type="PRINTS" id="PR00385">
    <property type="entry name" value="P450"/>
</dbReference>